<dbReference type="EMBL" id="GL732571">
    <property type="protein sequence ID" value="EFX76030.1"/>
    <property type="molecule type" value="Genomic_DNA"/>
</dbReference>
<keyword evidence="5" id="KW-1185">Reference proteome</keyword>
<gene>
    <name evidence="4" type="ORF">DAPPUDRAFT_322782</name>
</gene>
<dbReference type="PROSITE" id="PS50102">
    <property type="entry name" value="RRM"/>
    <property type="match status" value="2"/>
</dbReference>
<accession>E9GWY9</accession>
<keyword evidence="1 2" id="KW-0694">RNA-binding</keyword>
<dbReference type="KEGG" id="dpx:DAPPUDRAFT_322782"/>
<evidence type="ECO:0000313" key="4">
    <source>
        <dbReference type="EMBL" id="EFX76030.1"/>
    </source>
</evidence>
<evidence type="ECO:0000256" key="1">
    <source>
        <dbReference type="ARBA" id="ARBA00022884"/>
    </source>
</evidence>
<reference evidence="4 5" key="1">
    <citation type="journal article" date="2011" name="Science">
        <title>The ecoresponsive genome of Daphnia pulex.</title>
        <authorList>
            <person name="Colbourne J.K."/>
            <person name="Pfrender M.E."/>
            <person name="Gilbert D."/>
            <person name="Thomas W.K."/>
            <person name="Tucker A."/>
            <person name="Oakley T.H."/>
            <person name="Tokishita S."/>
            <person name="Aerts A."/>
            <person name="Arnold G.J."/>
            <person name="Basu M.K."/>
            <person name="Bauer D.J."/>
            <person name="Caceres C.E."/>
            <person name="Carmel L."/>
            <person name="Casola C."/>
            <person name="Choi J.H."/>
            <person name="Detter J.C."/>
            <person name="Dong Q."/>
            <person name="Dusheyko S."/>
            <person name="Eads B.D."/>
            <person name="Frohlich T."/>
            <person name="Geiler-Samerotte K.A."/>
            <person name="Gerlach D."/>
            <person name="Hatcher P."/>
            <person name="Jogdeo S."/>
            <person name="Krijgsveld J."/>
            <person name="Kriventseva E.V."/>
            <person name="Kultz D."/>
            <person name="Laforsch C."/>
            <person name="Lindquist E."/>
            <person name="Lopez J."/>
            <person name="Manak J.R."/>
            <person name="Muller J."/>
            <person name="Pangilinan J."/>
            <person name="Patwardhan R.P."/>
            <person name="Pitluck S."/>
            <person name="Pritham E.J."/>
            <person name="Rechtsteiner A."/>
            <person name="Rho M."/>
            <person name="Rogozin I.B."/>
            <person name="Sakarya O."/>
            <person name="Salamov A."/>
            <person name="Schaack S."/>
            <person name="Shapiro H."/>
            <person name="Shiga Y."/>
            <person name="Skalitzky C."/>
            <person name="Smith Z."/>
            <person name="Souvorov A."/>
            <person name="Sung W."/>
            <person name="Tang Z."/>
            <person name="Tsuchiya D."/>
            <person name="Tu H."/>
            <person name="Vos H."/>
            <person name="Wang M."/>
            <person name="Wolf Y.I."/>
            <person name="Yamagata H."/>
            <person name="Yamada T."/>
            <person name="Ye Y."/>
            <person name="Shaw J.R."/>
            <person name="Andrews J."/>
            <person name="Crease T.J."/>
            <person name="Tang H."/>
            <person name="Lucas S.M."/>
            <person name="Robertson H.M."/>
            <person name="Bork P."/>
            <person name="Koonin E.V."/>
            <person name="Zdobnov E.M."/>
            <person name="Grigoriev I.V."/>
            <person name="Lynch M."/>
            <person name="Boore J.L."/>
        </authorList>
    </citation>
    <scope>NUCLEOTIDE SEQUENCE [LARGE SCALE GENOMIC DNA]</scope>
</reference>
<dbReference type="GO" id="GO:0005634">
    <property type="term" value="C:nucleus"/>
    <property type="evidence" value="ECO:0000318"/>
    <property type="project" value="GO_Central"/>
</dbReference>
<evidence type="ECO:0000313" key="5">
    <source>
        <dbReference type="Proteomes" id="UP000000305"/>
    </source>
</evidence>
<dbReference type="Pfam" id="PF00076">
    <property type="entry name" value="RRM_1"/>
    <property type="match status" value="1"/>
</dbReference>
<dbReference type="InterPro" id="IPR035979">
    <property type="entry name" value="RBD_domain_sf"/>
</dbReference>
<protein>
    <recommendedName>
        <fullName evidence="3">RRM domain-containing protein</fullName>
    </recommendedName>
</protein>
<dbReference type="SUPFAM" id="SSF54928">
    <property type="entry name" value="RNA-binding domain, RBD"/>
    <property type="match status" value="2"/>
</dbReference>
<dbReference type="GO" id="GO:0003729">
    <property type="term" value="F:mRNA binding"/>
    <property type="evidence" value="ECO:0000318"/>
    <property type="project" value="GO_Central"/>
</dbReference>
<dbReference type="CDD" id="cd12249">
    <property type="entry name" value="RRM1_hnRNPR_like"/>
    <property type="match status" value="1"/>
</dbReference>
<dbReference type="InParanoid" id="E9GWY9"/>
<organism evidence="4 5">
    <name type="scientific">Daphnia pulex</name>
    <name type="common">Water flea</name>
    <dbReference type="NCBI Taxonomy" id="6669"/>
    <lineage>
        <taxon>Eukaryota</taxon>
        <taxon>Metazoa</taxon>
        <taxon>Ecdysozoa</taxon>
        <taxon>Arthropoda</taxon>
        <taxon>Crustacea</taxon>
        <taxon>Branchiopoda</taxon>
        <taxon>Diplostraca</taxon>
        <taxon>Cladocera</taxon>
        <taxon>Anomopoda</taxon>
        <taxon>Daphniidae</taxon>
        <taxon>Daphnia</taxon>
    </lineage>
</organism>
<evidence type="ECO:0000256" key="2">
    <source>
        <dbReference type="PROSITE-ProRule" id="PRU00176"/>
    </source>
</evidence>
<dbReference type="InterPro" id="IPR012677">
    <property type="entry name" value="Nucleotide-bd_a/b_plait_sf"/>
</dbReference>
<dbReference type="AlphaFoldDB" id="E9GWY9"/>
<proteinExistence type="predicted"/>
<feature type="domain" description="RRM" evidence="3">
    <location>
        <begin position="111"/>
        <end position="188"/>
    </location>
</feature>
<dbReference type="Gene3D" id="3.30.70.330">
    <property type="match status" value="2"/>
</dbReference>
<dbReference type="eggNOG" id="KOG0117">
    <property type="taxonomic scope" value="Eukaryota"/>
</dbReference>
<dbReference type="PANTHER" id="PTHR21245">
    <property type="entry name" value="HETEROGENEOUS NUCLEAR RIBONUCLEOPROTEIN"/>
    <property type="match status" value="1"/>
</dbReference>
<dbReference type="GO" id="GO:1990904">
    <property type="term" value="C:ribonucleoprotein complex"/>
    <property type="evidence" value="ECO:0000318"/>
    <property type="project" value="GO_Central"/>
</dbReference>
<dbReference type="HOGENOM" id="CLU_845343_0_0_1"/>
<dbReference type="STRING" id="6669.E9GWY9"/>
<dbReference type="OrthoDB" id="3800936at2759"/>
<dbReference type="SMART" id="SM00360">
    <property type="entry name" value="RRM"/>
    <property type="match status" value="2"/>
</dbReference>
<dbReference type="Proteomes" id="UP000000305">
    <property type="component" value="Unassembled WGS sequence"/>
</dbReference>
<sequence length="329" mass="36971">MDFIIFILDEKITDMTCQITPKRKLFRGEQYVCHLKLFIKGKLFEVLEESNKKQLAKTDSQDLATSVIPKRTGGVQELNIVHSYAVTVTKAQTTFGGPPLTWHGLQPPQCYEVFFGNVPRDVMVEDIIPLFEDCGVIWRLRLVMNPLSTLSRGFDYVNFTMMEAISINMLNGLIVKGSGAMHVNANIPNCLYVGNIPKSKDKDEIETKFSQVSGSLLSVISAETKPNWGFCLLDFGSDIIVDWADPNEETKVLRVGNSSSKINLEDLKKNVRRACGRRTFRPAGWGIQLVEKFDDYAFVHYENRDDAAKAVEALHGHTVDGARLSVSFK</sequence>
<name>E9GWY9_DAPPU</name>
<dbReference type="InterPro" id="IPR000504">
    <property type="entry name" value="RRM_dom"/>
</dbReference>
<evidence type="ECO:0000259" key="3">
    <source>
        <dbReference type="PROSITE" id="PS50102"/>
    </source>
</evidence>
<feature type="domain" description="RRM" evidence="3">
    <location>
        <begin position="251"/>
        <end position="329"/>
    </location>
</feature>